<evidence type="ECO:0000256" key="1">
    <source>
        <dbReference type="ARBA" id="ARBA00022485"/>
    </source>
</evidence>
<protein>
    <recommendedName>
        <fullName evidence="6">Cyclic dehypoxanthine futalosine synthase</fullName>
        <shortName evidence="6">Cyclic DHFL synthase</shortName>
        <ecNumber evidence="6">1.21.98.1</ecNumber>
    </recommendedName>
    <alternativeName>
        <fullName evidence="6">Dehypoxanthine futalosine cyclase</fullName>
        <shortName evidence="6">DHFL cyclase</shortName>
    </alternativeName>
    <alternativeName>
        <fullName evidence="6">Menaquinone biosynthetic enzyme MqnC</fullName>
    </alternativeName>
</protein>
<dbReference type="InterPro" id="IPR013785">
    <property type="entry name" value="Aldolase_TIM"/>
</dbReference>
<comment type="cofactor">
    <cofactor evidence="6 7">
        <name>[4Fe-4S] cluster</name>
        <dbReference type="ChEBI" id="CHEBI:49883"/>
    </cofactor>
    <text evidence="6 7">Binds 1 [4Fe-4S] cluster. The cluster is coordinated with 3 cysteines and an exchangeable S-adenosyl-L-methionine.</text>
</comment>
<evidence type="ECO:0000259" key="9">
    <source>
        <dbReference type="PROSITE" id="PS51918"/>
    </source>
</evidence>
<dbReference type="STRING" id="1121390.SAMN02746041_02093"/>
<keyword evidence="11" id="KW-1185">Reference proteome</keyword>
<dbReference type="NCBIfam" id="TIGR00423">
    <property type="entry name" value="CofH family radical SAM protein"/>
    <property type="match status" value="1"/>
</dbReference>
<feature type="binding site" evidence="6 7">
    <location>
        <position position="64"/>
    </location>
    <ligand>
        <name>[4Fe-4S] cluster</name>
        <dbReference type="ChEBI" id="CHEBI:49883"/>
        <note>4Fe-4S-S-AdoMet</note>
    </ligand>
</feature>
<dbReference type="SFLD" id="SFLDS00029">
    <property type="entry name" value="Radical_SAM"/>
    <property type="match status" value="1"/>
</dbReference>
<dbReference type="InterPro" id="IPR058240">
    <property type="entry name" value="rSAM_sf"/>
</dbReference>
<feature type="binding site" evidence="8">
    <location>
        <position position="286"/>
    </location>
    <ligand>
        <name>(3R)-3-methyl-D-ornithine</name>
        <dbReference type="ChEBI" id="CHEBI:64642"/>
    </ligand>
</feature>
<dbReference type="OrthoDB" id="9802027at2"/>
<dbReference type="RefSeq" id="WP_084057927.1">
    <property type="nucleotide sequence ID" value="NZ_FWXF01000011.1"/>
</dbReference>
<dbReference type="PANTHER" id="PTHR43076:SF1">
    <property type="entry name" value="LIPOYL SYNTHASE 2"/>
    <property type="match status" value="1"/>
</dbReference>
<dbReference type="UniPathway" id="UPA00079"/>
<sequence length="356" mass="40265">MNLDAVKERAERGERLSFQEARLLYERAELHWLGHAANRMRRRKHPEGVVTYVVDRNINYSNICACGCRFCAFYRPPGHPEGYVLSRQELAQKIEETLALGGTQILMQGGHHPDLPLSFYEEMVRFIKERYPIHVHAFSPPEIAYFAHLEGTDPADVIRRLRAAGLDSIPGGGAEILVDSVRRKVSPNKCSAAQWLAVMEEAHGQGLRTTATMMFGHEEEPEDRLTHLFALRDLQDRTGGFTAFIPWAFQPRNTAIDRDPETAVSYLRLLALSRLVLDNFDNIQASWVTMGPKVAQTALFFGANDFGSTMIEENVVAAAGVHFRLSVEEIHRLIRQAGFEPRQRTMDYRYVEGVGA</sequence>
<feature type="binding site" evidence="8">
    <location>
        <position position="175"/>
    </location>
    <ligand>
        <name>S-adenosyl-L-methionine</name>
        <dbReference type="ChEBI" id="CHEBI:59789"/>
    </ligand>
</feature>
<comment type="function">
    <text evidence="6">Radical SAM enzyme that catalyzes the cyclization of dehypoxanthine futalosine (DHFL) into cyclic dehypoxanthine futalosine (CDHFL), a step in the biosynthesis of menaquinone (MK, vitamin K2).</text>
</comment>
<dbReference type="InterPro" id="IPR034405">
    <property type="entry name" value="F420"/>
</dbReference>
<evidence type="ECO:0000313" key="11">
    <source>
        <dbReference type="Proteomes" id="UP000192783"/>
    </source>
</evidence>
<keyword evidence="6" id="KW-0474">Menaquinone biosynthesis</keyword>
<dbReference type="InterPro" id="IPR007197">
    <property type="entry name" value="rSAM"/>
</dbReference>
<dbReference type="SFLD" id="SFLDG01064">
    <property type="entry name" value="F420__menaquinone_cofactor_bio"/>
    <property type="match status" value="1"/>
</dbReference>
<feature type="binding site" evidence="8">
    <location>
        <position position="308"/>
    </location>
    <ligand>
        <name>(3R)-3-methyl-D-ornithine</name>
        <dbReference type="ChEBI" id="CHEBI:64642"/>
    </ligand>
</feature>
<keyword evidence="6" id="KW-0560">Oxidoreductase</keyword>
<feature type="binding site" evidence="6 7">
    <location>
        <position position="71"/>
    </location>
    <ligand>
        <name>[4Fe-4S] cluster</name>
        <dbReference type="ChEBI" id="CHEBI:49883"/>
        <note>4Fe-4S-S-AdoMet</note>
    </ligand>
</feature>
<dbReference type="HAMAP" id="MF_00992">
    <property type="entry name" value="MqnC"/>
    <property type="match status" value="1"/>
</dbReference>
<proteinExistence type="inferred from homology"/>
<evidence type="ECO:0000256" key="3">
    <source>
        <dbReference type="ARBA" id="ARBA00022723"/>
    </source>
</evidence>
<dbReference type="GO" id="GO:0005506">
    <property type="term" value="F:iron ion binding"/>
    <property type="evidence" value="ECO:0007669"/>
    <property type="project" value="UniProtKB-UniRule"/>
</dbReference>
<keyword evidence="2 6" id="KW-0949">S-adenosyl-L-methionine</keyword>
<comment type="similarity">
    <text evidence="6">Belongs to the radical SAM superfamily. MqnC family.</text>
</comment>
<keyword evidence="1 6" id="KW-0004">4Fe-4S</keyword>
<feature type="domain" description="Radical SAM core" evidence="9">
    <location>
        <begin position="50"/>
        <end position="281"/>
    </location>
</feature>
<dbReference type="SFLD" id="SFLDG01389">
    <property type="entry name" value="menaquinone_synthsis_involved"/>
    <property type="match status" value="1"/>
</dbReference>
<dbReference type="EC" id="1.21.98.1" evidence="6"/>
<dbReference type="Pfam" id="PF19288">
    <property type="entry name" value="CofH_C"/>
    <property type="match status" value="1"/>
</dbReference>
<keyword evidence="3 6" id="KW-0479">Metal-binding</keyword>
<feature type="binding site" evidence="8">
    <location>
        <position position="70"/>
    </location>
    <ligand>
        <name>S-adenosyl-L-methionine</name>
        <dbReference type="ChEBI" id="CHEBI:59789"/>
    </ligand>
</feature>
<dbReference type="AlphaFoldDB" id="A0A1W1XLJ4"/>
<dbReference type="GO" id="GO:0046992">
    <property type="term" value="F:oxidoreductase activity, acting on X-H and Y-H to form an X-Y bond"/>
    <property type="evidence" value="ECO:0007669"/>
    <property type="project" value="UniProtKB-UniRule"/>
</dbReference>
<evidence type="ECO:0000313" key="10">
    <source>
        <dbReference type="EMBL" id="SMC24806.1"/>
    </source>
</evidence>
<name>A0A1W1XLJ4_9BACT</name>
<dbReference type="GO" id="GO:0016765">
    <property type="term" value="F:transferase activity, transferring alkyl or aryl (other than methyl) groups"/>
    <property type="evidence" value="ECO:0007669"/>
    <property type="project" value="InterPro"/>
</dbReference>
<dbReference type="Gene3D" id="3.20.20.70">
    <property type="entry name" value="Aldolase class I"/>
    <property type="match status" value="1"/>
</dbReference>
<evidence type="ECO:0000256" key="7">
    <source>
        <dbReference type="PIRSR" id="PIRSR004762-1"/>
    </source>
</evidence>
<evidence type="ECO:0000256" key="5">
    <source>
        <dbReference type="ARBA" id="ARBA00023014"/>
    </source>
</evidence>
<dbReference type="InterPro" id="IPR022431">
    <property type="entry name" value="Cyclic_DHFL_synthase_mqnC"/>
</dbReference>
<dbReference type="SFLD" id="SFLDF00342">
    <property type="entry name" value="cyclic_dehypoxanthine_futalosi"/>
    <property type="match status" value="1"/>
</dbReference>
<dbReference type="PIRSF" id="PIRSF004762">
    <property type="entry name" value="CHP00423"/>
    <property type="match status" value="1"/>
</dbReference>
<feature type="binding site" evidence="8">
    <location>
        <position position="139"/>
    </location>
    <ligand>
        <name>(3R)-3-methyl-D-ornithine</name>
        <dbReference type="ChEBI" id="CHEBI:64642"/>
    </ligand>
</feature>
<dbReference type="GO" id="GO:0051539">
    <property type="term" value="F:4 iron, 4 sulfur cluster binding"/>
    <property type="evidence" value="ECO:0007669"/>
    <property type="project" value="UniProtKB-KW"/>
</dbReference>
<gene>
    <name evidence="6" type="primary">mqnC</name>
    <name evidence="10" type="ORF">SAMN02746041_02093</name>
</gene>
<evidence type="ECO:0000256" key="6">
    <source>
        <dbReference type="HAMAP-Rule" id="MF_00992"/>
    </source>
</evidence>
<keyword evidence="5 6" id="KW-0411">Iron-sulfur</keyword>
<evidence type="ECO:0000256" key="4">
    <source>
        <dbReference type="ARBA" id="ARBA00023004"/>
    </source>
</evidence>
<dbReference type="PANTHER" id="PTHR43076">
    <property type="entry name" value="FO SYNTHASE (COFH)"/>
    <property type="match status" value="1"/>
</dbReference>
<dbReference type="NCBIfam" id="TIGR03699">
    <property type="entry name" value="menaquin_MqnC"/>
    <property type="match status" value="1"/>
</dbReference>
<evidence type="ECO:0000256" key="8">
    <source>
        <dbReference type="PIRSR" id="PIRSR004762-2"/>
    </source>
</evidence>
<organism evidence="10 11">
    <name type="scientific">Desulfacinum hydrothermale DSM 13146</name>
    <dbReference type="NCBI Taxonomy" id="1121390"/>
    <lineage>
        <taxon>Bacteria</taxon>
        <taxon>Pseudomonadati</taxon>
        <taxon>Thermodesulfobacteriota</taxon>
        <taxon>Syntrophobacteria</taxon>
        <taxon>Syntrophobacterales</taxon>
        <taxon>Syntrophobacteraceae</taxon>
        <taxon>Desulfacinum</taxon>
    </lineage>
</organism>
<dbReference type="InterPro" id="IPR045567">
    <property type="entry name" value="CofH/MnqC-like_C"/>
</dbReference>
<accession>A0A1W1XLJ4</accession>
<dbReference type="SUPFAM" id="SSF102114">
    <property type="entry name" value="Radical SAM enzymes"/>
    <property type="match status" value="1"/>
</dbReference>
<dbReference type="CDD" id="cd01335">
    <property type="entry name" value="Radical_SAM"/>
    <property type="match status" value="1"/>
</dbReference>
<evidence type="ECO:0000256" key="2">
    <source>
        <dbReference type="ARBA" id="ARBA00022691"/>
    </source>
</evidence>
<comment type="catalytic activity">
    <reaction evidence="6">
        <text>dehypoxanthine futalosine + S-adenosyl-L-methionine = cyclic dehypoxanthinylfutalosinate + 5'-deoxyadenosine + L-methionine + H(+)</text>
        <dbReference type="Rhea" id="RHEA:33083"/>
        <dbReference type="ChEBI" id="CHEBI:15378"/>
        <dbReference type="ChEBI" id="CHEBI:17319"/>
        <dbReference type="ChEBI" id="CHEBI:57844"/>
        <dbReference type="ChEBI" id="CHEBI:58864"/>
        <dbReference type="ChEBI" id="CHEBI:59789"/>
        <dbReference type="ChEBI" id="CHEBI:64270"/>
        <dbReference type="EC" id="1.21.98.1"/>
    </reaction>
</comment>
<feature type="binding site" evidence="6 7">
    <location>
        <position position="68"/>
    </location>
    <ligand>
        <name>[4Fe-4S] cluster</name>
        <dbReference type="ChEBI" id="CHEBI:49883"/>
        <note>4Fe-4S-S-AdoMet</note>
    </ligand>
</feature>
<reference evidence="10 11" key="1">
    <citation type="submission" date="2017-04" db="EMBL/GenBank/DDBJ databases">
        <authorList>
            <person name="Afonso C.L."/>
            <person name="Miller P.J."/>
            <person name="Scott M.A."/>
            <person name="Spackman E."/>
            <person name="Goraichik I."/>
            <person name="Dimitrov K.M."/>
            <person name="Suarez D.L."/>
            <person name="Swayne D.E."/>
        </authorList>
    </citation>
    <scope>NUCLEOTIDE SEQUENCE [LARGE SCALE GENOMIC DNA]</scope>
    <source>
        <strain evidence="10 11">DSM 13146</strain>
    </source>
</reference>
<dbReference type="EMBL" id="FWXF01000011">
    <property type="protein sequence ID" value="SMC24806.1"/>
    <property type="molecule type" value="Genomic_DNA"/>
</dbReference>
<dbReference type="InterPro" id="IPR020050">
    <property type="entry name" value="FO_synthase_su2"/>
</dbReference>
<keyword evidence="4 6" id="KW-0408">Iron</keyword>
<comment type="pathway">
    <text evidence="6">Quinol/quinone metabolism; menaquinone biosynthesis.</text>
</comment>
<dbReference type="Pfam" id="PF04055">
    <property type="entry name" value="Radical_SAM"/>
    <property type="match status" value="1"/>
</dbReference>
<dbReference type="Proteomes" id="UP000192783">
    <property type="component" value="Unassembled WGS sequence"/>
</dbReference>
<dbReference type="GO" id="GO:0009234">
    <property type="term" value="P:menaquinone biosynthetic process"/>
    <property type="evidence" value="ECO:0007669"/>
    <property type="project" value="UniProtKB-UniRule"/>
</dbReference>
<dbReference type="SFLD" id="SFLDF00343">
    <property type="entry name" value="aminofutalosine_synthase_(mqnE"/>
    <property type="match status" value="1"/>
</dbReference>
<dbReference type="GO" id="GO:0044689">
    <property type="term" value="F:7,8-didemethyl-8-hydroxy-5-deazariboflavin synthase activity"/>
    <property type="evidence" value="ECO:0007669"/>
    <property type="project" value="TreeGrafter"/>
</dbReference>
<dbReference type="PROSITE" id="PS51918">
    <property type="entry name" value="RADICAL_SAM"/>
    <property type="match status" value="1"/>
</dbReference>